<dbReference type="SUPFAM" id="SSF53474">
    <property type="entry name" value="alpha/beta-Hydrolases"/>
    <property type="match status" value="1"/>
</dbReference>
<comment type="similarity">
    <text evidence="1">Belongs to the AB hydrolase superfamily.</text>
</comment>
<keyword evidence="2" id="KW-0732">Signal</keyword>
<protein>
    <recommendedName>
        <fullName evidence="7">AB hydrolase-1 domain-containing protein</fullName>
    </recommendedName>
</protein>
<keyword evidence="6" id="KW-1185">Reference proteome</keyword>
<organism evidence="4 6">
    <name type="scientific">Phytophthora rubi</name>
    <dbReference type="NCBI Taxonomy" id="129364"/>
    <lineage>
        <taxon>Eukaryota</taxon>
        <taxon>Sar</taxon>
        <taxon>Stramenopiles</taxon>
        <taxon>Oomycota</taxon>
        <taxon>Peronosporomycetes</taxon>
        <taxon>Peronosporales</taxon>
        <taxon>Peronosporaceae</taxon>
        <taxon>Phytophthora</taxon>
    </lineage>
</organism>
<dbReference type="Proteomes" id="UP000429607">
    <property type="component" value="Unassembled WGS sequence"/>
</dbReference>
<evidence type="ECO:0000313" key="5">
    <source>
        <dbReference type="Proteomes" id="UP000429607"/>
    </source>
</evidence>
<proteinExistence type="inferred from homology"/>
<dbReference type="AlphaFoldDB" id="A0A6A4BDD7"/>
<comment type="caution">
    <text evidence="4">The sequence shown here is derived from an EMBL/GenBank/DDBJ whole genome shotgun (WGS) entry which is preliminary data.</text>
</comment>
<dbReference type="Proteomes" id="UP000434957">
    <property type="component" value="Unassembled WGS sequence"/>
</dbReference>
<gene>
    <name evidence="3" type="ORF">PR001_g29237</name>
    <name evidence="4" type="ORF">PR003_g30750</name>
</gene>
<evidence type="ECO:0000256" key="2">
    <source>
        <dbReference type="SAM" id="SignalP"/>
    </source>
</evidence>
<dbReference type="Gene3D" id="3.40.50.1820">
    <property type="entry name" value="alpha/beta hydrolase"/>
    <property type="match status" value="1"/>
</dbReference>
<dbReference type="PANTHER" id="PTHR43039">
    <property type="entry name" value="ESTERASE-RELATED"/>
    <property type="match status" value="1"/>
</dbReference>
<dbReference type="InterPro" id="IPR029058">
    <property type="entry name" value="AB_hydrolase_fold"/>
</dbReference>
<feature type="chain" id="PRO_5036381052" description="AB hydrolase-1 domain-containing protein" evidence="2">
    <location>
        <begin position="19"/>
        <end position="579"/>
    </location>
</feature>
<dbReference type="EMBL" id="QXFT01005933">
    <property type="protein sequence ID" value="KAE9270663.1"/>
    <property type="molecule type" value="Genomic_DNA"/>
</dbReference>
<evidence type="ECO:0008006" key="7">
    <source>
        <dbReference type="Google" id="ProtNLM"/>
    </source>
</evidence>
<name>A0A6A4BDD7_9STRA</name>
<accession>A0A6A4BDD7</accession>
<evidence type="ECO:0000256" key="1">
    <source>
        <dbReference type="ARBA" id="ARBA00008645"/>
    </source>
</evidence>
<evidence type="ECO:0000313" key="4">
    <source>
        <dbReference type="EMBL" id="KAE9270663.1"/>
    </source>
</evidence>
<feature type="signal peptide" evidence="2">
    <location>
        <begin position="1"/>
        <end position="18"/>
    </location>
</feature>
<reference evidence="4 6" key="1">
    <citation type="submission" date="2018-08" db="EMBL/GenBank/DDBJ databases">
        <title>Genomic investigation of the strawberry pathogen Phytophthora fragariae indicates pathogenicity is determined by transcriptional variation in three key races.</title>
        <authorList>
            <person name="Adams T.M."/>
            <person name="Armitage A.D."/>
            <person name="Sobczyk M.K."/>
            <person name="Bates H.J."/>
            <person name="Dunwell J.M."/>
            <person name="Nellist C.F."/>
            <person name="Harrison R.J."/>
        </authorList>
    </citation>
    <scope>NUCLEOTIDE SEQUENCE [LARGE SCALE GENOMIC DNA]</scope>
    <source>
        <strain evidence="3 5">SCRP249</strain>
        <strain evidence="4 6">SCRP333</strain>
    </source>
</reference>
<evidence type="ECO:0000313" key="6">
    <source>
        <dbReference type="Proteomes" id="UP000434957"/>
    </source>
</evidence>
<dbReference type="EMBL" id="QXFV01005714">
    <property type="protein sequence ID" value="KAE8963889.1"/>
    <property type="molecule type" value="Genomic_DNA"/>
</dbReference>
<evidence type="ECO:0000313" key="3">
    <source>
        <dbReference type="EMBL" id="KAE8963889.1"/>
    </source>
</evidence>
<sequence>MRLYLLFTLAAIVAQASAVSKSTVNTRLNGWYKCPDYTFSDEGSSTGHYSECATFNVPLCYPGICKTPQFADPTIDVFVKRMPATTGDVKTATNVWLLEGGPGYSSTALESSMLDLLTQLNGTANIYTMDYRGTGRSTFLDCVAAQAITTGSPGGRDFDPSETPTCAQELENKYGDLASFSVTSAATDLVTFISKYTNGASTIVYGTSYGTIFVERVMHLNPPEVTGYVFDGVAATSGAAEDKAFYMSKRDVDFGIVGDRFLALCSQDATCSSHFKKPNTLPKTLRGLVADFDKDPNSTCATLLKDVKDYGEYPPSAALTLTLGQMLMDAELRKLIPPVVYRLNRCDANDVDVLSQFIAIFSAGINALSQDDAFFSPLLLYLIDYSEMYERPQPSKTEMEKRFKNALISAGAFAESPRYCAFSKEKSEACDEFNYGKYSAKAITYERDEYWNKTAKIPSHASVLILSSKLDAQTLHEYAETLLETLDGDEKELVAFNTSIHGVLVWTPMGDGSVWAPTCGVEILASYVSNNGKLKGLDKSCVDKMPAFDLTVSTDYQASYFATDDVYDGAFNSSLSFPQ</sequence>